<dbReference type="KEGG" id="plt:Plut_0796"/>
<dbReference type="HOGENOM" id="CLU_033160_1_0_10"/>
<dbReference type="InterPro" id="IPR027417">
    <property type="entry name" value="P-loop_NTPase"/>
</dbReference>
<dbReference type="GO" id="GO:0051782">
    <property type="term" value="P:negative regulation of cell division"/>
    <property type="evidence" value="ECO:0007669"/>
    <property type="project" value="TreeGrafter"/>
</dbReference>
<dbReference type="GO" id="GO:0009898">
    <property type="term" value="C:cytoplasmic side of plasma membrane"/>
    <property type="evidence" value="ECO:0007669"/>
    <property type="project" value="TreeGrafter"/>
</dbReference>
<dbReference type="eggNOG" id="COG4963">
    <property type="taxonomic scope" value="Bacteria"/>
</dbReference>
<keyword evidence="1" id="KW-0547">Nucleotide-binding</keyword>
<evidence type="ECO:0000256" key="1">
    <source>
        <dbReference type="ARBA" id="ARBA00022741"/>
    </source>
</evidence>
<protein>
    <submittedName>
        <fullName evidence="3">Flp pilus assembly protein ATPase CpaE-like protein</fullName>
    </submittedName>
</protein>
<sequence>MNIVVYSPRPWEVPGILFETGQHQLTGLVGEPADMVRQLTARKPDLVVLAGFENAGSEYIREVELLSVALPHAAIVALHPASQPELLISLMQAGVREVIQDSAPETLRQVIRRIDLRTSGACTSRGRVIGFVSSKGGDGSSCLAANLAFALSCEPAIRVLAIDASLPFGDLDMYLTGETHCQDLADISCQSDRLDRSLLDSMVQHLSSTFDLISSPATFEKIVDIEPARVSQLVQIARESYNFILVDLGSCIDQVGVWVLEQLDELSIVSTPSLPSLRRAGHLLKLSGELDKPVPEINIILNRADASVRLTCTEIEKVIERPIERRFPSDADAVEESLMMGQPLLQAAPESRLSKTIVDWALQLTGSRHAKRTLWERLKIR</sequence>
<dbReference type="RefSeq" id="WP_011357542.1">
    <property type="nucleotide sequence ID" value="NC_007512.1"/>
</dbReference>
<dbReference type="GO" id="GO:0016887">
    <property type="term" value="F:ATP hydrolysis activity"/>
    <property type="evidence" value="ECO:0007669"/>
    <property type="project" value="TreeGrafter"/>
</dbReference>
<evidence type="ECO:0000256" key="2">
    <source>
        <dbReference type="ARBA" id="ARBA00022840"/>
    </source>
</evidence>
<dbReference type="Gene3D" id="3.40.50.2300">
    <property type="match status" value="1"/>
</dbReference>
<evidence type="ECO:0000313" key="4">
    <source>
        <dbReference type="Proteomes" id="UP000002709"/>
    </source>
</evidence>
<dbReference type="Gene3D" id="3.40.50.300">
    <property type="entry name" value="P-loop containing nucleotide triphosphate hydrolases"/>
    <property type="match status" value="1"/>
</dbReference>
<dbReference type="PANTHER" id="PTHR43384:SF6">
    <property type="entry name" value="SEPTUM SITE-DETERMINING PROTEIN MIND HOMOLOG, CHLOROPLASTIC"/>
    <property type="match status" value="1"/>
</dbReference>
<keyword evidence="2" id="KW-0067">ATP-binding</keyword>
<dbReference type="Proteomes" id="UP000002709">
    <property type="component" value="Chromosome"/>
</dbReference>
<evidence type="ECO:0000313" key="3">
    <source>
        <dbReference type="EMBL" id="ABB23668.1"/>
    </source>
</evidence>
<dbReference type="GO" id="GO:0005524">
    <property type="term" value="F:ATP binding"/>
    <property type="evidence" value="ECO:0007669"/>
    <property type="project" value="UniProtKB-KW"/>
</dbReference>
<accession>Q3B4R3</accession>
<proteinExistence type="predicted"/>
<dbReference type="AlphaFoldDB" id="Q3B4R3"/>
<name>Q3B4R3_CHLL3</name>
<dbReference type="GO" id="GO:0005829">
    <property type="term" value="C:cytosol"/>
    <property type="evidence" value="ECO:0007669"/>
    <property type="project" value="TreeGrafter"/>
</dbReference>
<organism evidence="3 4">
    <name type="scientific">Chlorobium luteolum (strain DSM 273 / BCRC 81028 / 2530)</name>
    <name type="common">Pelodictyon luteolum</name>
    <dbReference type="NCBI Taxonomy" id="319225"/>
    <lineage>
        <taxon>Bacteria</taxon>
        <taxon>Pseudomonadati</taxon>
        <taxon>Chlorobiota</taxon>
        <taxon>Chlorobiia</taxon>
        <taxon>Chlorobiales</taxon>
        <taxon>Chlorobiaceae</taxon>
        <taxon>Chlorobium/Pelodictyon group</taxon>
        <taxon>Pelodictyon</taxon>
    </lineage>
</organism>
<dbReference type="InterPro" id="IPR050625">
    <property type="entry name" value="ParA/MinD_ATPase"/>
</dbReference>
<keyword evidence="4" id="KW-1185">Reference proteome</keyword>
<dbReference type="OrthoDB" id="9768734at2"/>
<reference evidence="4" key="1">
    <citation type="submission" date="2005-08" db="EMBL/GenBank/DDBJ databases">
        <title>Complete sequence of Pelodictyon luteolum DSM 273.</title>
        <authorList>
            <consortium name="US DOE Joint Genome Institute"/>
            <person name="Copeland A."/>
            <person name="Lucas S."/>
            <person name="Lapidus A."/>
            <person name="Barry K."/>
            <person name="Detter J.C."/>
            <person name="Glavina T."/>
            <person name="Hammon N."/>
            <person name="Israni S."/>
            <person name="Pitluck S."/>
            <person name="Bryant D."/>
            <person name="Schmutz J."/>
            <person name="Larimer F."/>
            <person name="Land M."/>
            <person name="Kyrpides N."/>
            <person name="Ivanova N."/>
            <person name="Richardson P."/>
        </authorList>
    </citation>
    <scope>NUCLEOTIDE SEQUENCE [LARGE SCALE GENOMIC DNA]</scope>
    <source>
        <strain evidence="4">DSM 273 / BCRC 81028 / 2530</strain>
    </source>
</reference>
<dbReference type="STRING" id="319225.Plut_0796"/>
<dbReference type="PANTHER" id="PTHR43384">
    <property type="entry name" value="SEPTUM SITE-DETERMINING PROTEIN MIND HOMOLOG, CHLOROPLASTIC-RELATED"/>
    <property type="match status" value="1"/>
</dbReference>
<dbReference type="EMBL" id="CP000096">
    <property type="protein sequence ID" value="ABB23668.1"/>
    <property type="molecule type" value="Genomic_DNA"/>
</dbReference>
<dbReference type="SUPFAM" id="SSF52540">
    <property type="entry name" value="P-loop containing nucleoside triphosphate hydrolases"/>
    <property type="match status" value="1"/>
</dbReference>
<gene>
    <name evidence="3" type="ordered locus">Plut_0796</name>
</gene>